<dbReference type="RefSeq" id="WP_163899835.1">
    <property type="nucleotide sequence ID" value="NZ_CP048427.1"/>
</dbReference>
<keyword evidence="2" id="KW-0378">Hydrolase</keyword>
<proteinExistence type="predicted"/>
<feature type="domain" description="Serine aminopeptidase S33" evidence="1">
    <location>
        <begin position="26"/>
        <end position="289"/>
    </location>
</feature>
<evidence type="ECO:0000313" key="3">
    <source>
        <dbReference type="Proteomes" id="UP000477849"/>
    </source>
</evidence>
<keyword evidence="3" id="KW-1185">Reference proteome</keyword>
<comment type="caution">
    <text evidence="2">The sequence shown here is derived from an EMBL/GenBank/DDBJ whole genome shotgun (WGS) entry which is preliminary data.</text>
</comment>
<dbReference type="GO" id="GO:0016787">
    <property type="term" value="F:hydrolase activity"/>
    <property type="evidence" value="ECO:0007669"/>
    <property type="project" value="UniProtKB-KW"/>
</dbReference>
<protein>
    <submittedName>
        <fullName evidence="2">Alpha/beta hydrolase</fullName>
    </submittedName>
</protein>
<evidence type="ECO:0000313" key="2">
    <source>
        <dbReference type="EMBL" id="NGO62774.1"/>
    </source>
</evidence>
<reference evidence="2 3" key="1">
    <citation type="submission" date="2020-02" db="EMBL/GenBank/DDBJ databases">
        <title>Genome sequence of the type strain CCBAU10050 of Rhizobium daejeonense.</title>
        <authorList>
            <person name="Gao J."/>
            <person name="Sun J."/>
        </authorList>
    </citation>
    <scope>NUCLEOTIDE SEQUENCE [LARGE SCALE GENOMIC DNA]</scope>
    <source>
        <strain evidence="2 3">CCBAU10050</strain>
    </source>
</reference>
<organism evidence="2 3">
    <name type="scientific">Rhizobium daejeonense</name>
    <dbReference type="NCBI Taxonomy" id="240521"/>
    <lineage>
        <taxon>Bacteria</taxon>
        <taxon>Pseudomonadati</taxon>
        <taxon>Pseudomonadota</taxon>
        <taxon>Alphaproteobacteria</taxon>
        <taxon>Hyphomicrobiales</taxon>
        <taxon>Rhizobiaceae</taxon>
        <taxon>Rhizobium/Agrobacterium group</taxon>
        <taxon>Rhizobium</taxon>
    </lineage>
</organism>
<dbReference type="EMBL" id="JAAKZH010000001">
    <property type="protein sequence ID" value="NGO62774.1"/>
    <property type="molecule type" value="Genomic_DNA"/>
</dbReference>
<dbReference type="Gene3D" id="3.40.50.1820">
    <property type="entry name" value="alpha/beta hydrolase"/>
    <property type="match status" value="1"/>
</dbReference>
<accession>A0A6M1RMI3</accession>
<gene>
    <name evidence="2" type="ORF">G6N76_03740</name>
</gene>
<dbReference type="PANTHER" id="PTHR11614">
    <property type="entry name" value="PHOSPHOLIPASE-RELATED"/>
    <property type="match status" value="1"/>
</dbReference>
<dbReference type="Pfam" id="PF12146">
    <property type="entry name" value="Hydrolase_4"/>
    <property type="match status" value="1"/>
</dbReference>
<dbReference type="InterPro" id="IPR022742">
    <property type="entry name" value="Hydrolase_4"/>
</dbReference>
<evidence type="ECO:0000259" key="1">
    <source>
        <dbReference type="Pfam" id="PF12146"/>
    </source>
</evidence>
<dbReference type="InterPro" id="IPR029058">
    <property type="entry name" value="AB_hydrolase_fold"/>
</dbReference>
<dbReference type="Proteomes" id="UP000477849">
    <property type="component" value="Unassembled WGS sequence"/>
</dbReference>
<dbReference type="SUPFAM" id="SSF53474">
    <property type="entry name" value="alpha/beta-Hydrolases"/>
    <property type="match status" value="1"/>
</dbReference>
<name>A0A6M1RMI3_9HYPH</name>
<sequence length="318" mass="35559">MFTEARRFSSPTGALIAYHHEAARGEPRGILLICHGLIEHSRRYHAFARAMAEAGFHVYAHDHRGHGETTCIDAPLGRFAGRGGVHKVVADVRAMRDMAVAEYPNLPVVLFGHSMGGLIALNTATMHPYAFRAVAIWNSNFNPGLTGRFAQGVLAAERILKGSDVPSSILPKATFDAWGRSIKNRRTQFDWLSRDRAEVDKYAGDPLCRFDASVSMWSDVLALTFRGRSSTMLNRLPRDLPFHLVGGSHDPATRGGRDILWLEEHLRDSGLTNISTRIYEDMRHETLNEIGRERAVSDFRIWCDQAVSKADRLLETLN</sequence>
<dbReference type="AlphaFoldDB" id="A0A6M1RMI3"/>
<dbReference type="InterPro" id="IPR051044">
    <property type="entry name" value="MAG_DAG_Lipase"/>
</dbReference>